<evidence type="ECO:0008006" key="4">
    <source>
        <dbReference type="Google" id="ProtNLM"/>
    </source>
</evidence>
<keyword evidence="1" id="KW-0560">Oxidoreductase</keyword>
<proteinExistence type="predicted"/>
<dbReference type="GO" id="GO:0004497">
    <property type="term" value="F:monooxygenase activity"/>
    <property type="evidence" value="ECO:0007669"/>
    <property type="project" value="TreeGrafter"/>
</dbReference>
<dbReference type="AlphaFoldDB" id="A0AAD5VZS6"/>
<evidence type="ECO:0000313" key="2">
    <source>
        <dbReference type="EMBL" id="KAJ3574757.1"/>
    </source>
</evidence>
<accession>A0AAD5VZS6</accession>
<organism evidence="2 3">
    <name type="scientific">Leucocoprinus birnbaumii</name>
    <dbReference type="NCBI Taxonomy" id="56174"/>
    <lineage>
        <taxon>Eukaryota</taxon>
        <taxon>Fungi</taxon>
        <taxon>Dikarya</taxon>
        <taxon>Basidiomycota</taxon>
        <taxon>Agaricomycotina</taxon>
        <taxon>Agaricomycetes</taxon>
        <taxon>Agaricomycetidae</taxon>
        <taxon>Agaricales</taxon>
        <taxon>Agaricineae</taxon>
        <taxon>Agaricaceae</taxon>
        <taxon>Leucocoprinus</taxon>
    </lineage>
</organism>
<dbReference type="Proteomes" id="UP001213000">
    <property type="component" value="Unassembled WGS sequence"/>
</dbReference>
<name>A0AAD5VZS6_9AGAR</name>
<gene>
    <name evidence="2" type="ORF">NP233_g1540</name>
</gene>
<keyword evidence="3" id="KW-1185">Reference proteome</keyword>
<dbReference type="Pfam" id="PF13738">
    <property type="entry name" value="Pyr_redox_3"/>
    <property type="match status" value="1"/>
</dbReference>
<reference evidence="2" key="1">
    <citation type="submission" date="2022-07" db="EMBL/GenBank/DDBJ databases">
        <title>Genome Sequence of Leucocoprinus birnbaumii.</title>
        <authorList>
            <person name="Buettner E."/>
        </authorList>
    </citation>
    <scope>NUCLEOTIDE SEQUENCE</scope>
    <source>
        <strain evidence="2">VT141</strain>
    </source>
</reference>
<evidence type="ECO:0000313" key="3">
    <source>
        <dbReference type="Proteomes" id="UP001213000"/>
    </source>
</evidence>
<protein>
    <recommendedName>
        <fullName evidence="4">Flavin-containing monooxygenase</fullName>
    </recommendedName>
</protein>
<dbReference type="PANTHER" id="PTHR43539:SF68">
    <property type="entry name" value="FLAVIN-BINDING MONOOXYGENASE-LIKE PROTEIN (AFU_ORTHOLOGUE AFUA_4G09220)"/>
    <property type="match status" value="1"/>
</dbReference>
<sequence>MSSTFTDTIPLPTLDSLNASVPPDLDALAVTRDWFTAFSADIQSQRASLICDDLLLPTAVWRDLLALTWDFRILRNSSGKISAFLSSQIPKLSPREFQLREQSVVLQRPYPDYAFISATFDFRTNVGICSGIIRLVPTESGAWKAQLVFTNLEDLIGFPEKIGFLRNPKPNHGLWEQERAKELEFLDRDPQVVVIGAGQGGLVVAARLRALGVSVLVVEKNERIGDNWRNRYDALCLHDPVWYDHMPYMPFPSTWPVFTPARKLANWLEHYAEALEIPVWTSTTIHSATQSDDDKWRVELTRQDGSKRTLVAPHLVFATGWGGGAIRDFHYPGLDKFKGQYLHSTQHKRALDHAGKKVVVVGSGTSAHDIAKDYYDHGIDITMVQRGPTYVMSADRWEWMNKGLTIPLLAVIHGIAHSEIRSGGYWEGGLPTDVADRLGAAFHRTIAIEMFQRRVRELAELDKELLDGLRKVGFKLSYGEYDCGVFLSASTRGGGYYIDVGASQLIIDGKIKLKNDSTISEITETGVKFANGSELDADVIVFATGFGDSRAAIRTICGNEVANNTKPLWDLDSEGETNGVWRDTGVKNMWYAFEIKAIEEGIFGERYSMELS</sequence>
<dbReference type="PRINTS" id="PR00368">
    <property type="entry name" value="FADPNR"/>
</dbReference>
<dbReference type="InterPro" id="IPR036188">
    <property type="entry name" value="FAD/NAD-bd_sf"/>
</dbReference>
<dbReference type="PANTHER" id="PTHR43539">
    <property type="entry name" value="FLAVIN-BINDING MONOOXYGENASE-LIKE PROTEIN (AFU_ORTHOLOGUE AFUA_4G09220)"/>
    <property type="match status" value="1"/>
</dbReference>
<dbReference type="Gene3D" id="3.50.50.60">
    <property type="entry name" value="FAD/NAD(P)-binding domain"/>
    <property type="match status" value="2"/>
</dbReference>
<evidence type="ECO:0000256" key="1">
    <source>
        <dbReference type="ARBA" id="ARBA00023002"/>
    </source>
</evidence>
<dbReference type="InterPro" id="IPR050982">
    <property type="entry name" value="Auxin_biosynth/cation_transpt"/>
</dbReference>
<dbReference type="EMBL" id="JANIEX010000058">
    <property type="protein sequence ID" value="KAJ3574757.1"/>
    <property type="molecule type" value="Genomic_DNA"/>
</dbReference>
<dbReference type="GO" id="GO:0050660">
    <property type="term" value="F:flavin adenine dinucleotide binding"/>
    <property type="evidence" value="ECO:0007669"/>
    <property type="project" value="TreeGrafter"/>
</dbReference>
<comment type="caution">
    <text evidence="2">The sequence shown here is derived from an EMBL/GenBank/DDBJ whole genome shotgun (WGS) entry which is preliminary data.</text>
</comment>
<dbReference type="PRINTS" id="PR00411">
    <property type="entry name" value="PNDRDTASEI"/>
</dbReference>
<dbReference type="SUPFAM" id="SSF51905">
    <property type="entry name" value="FAD/NAD(P)-binding domain"/>
    <property type="match status" value="2"/>
</dbReference>